<name>A0AB34KDV0_9PEZI</name>
<dbReference type="AlphaFoldDB" id="A0AB34KDV0"/>
<dbReference type="PANTHER" id="PTHR39614:SF2">
    <property type="entry name" value="INTEGRAL MEMBRANE PROTEIN"/>
    <property type="match status" value="1"/>
</dbReference>
<dbReference type="Proteomes" id="UP000803884">
    <property type="component" value="Unassembled WGS sequence"/>
</dbReference>
<dbReference type="EMBL" id="JAAQHG020000036">
    <property type="protein sequence ID" value="KAL1583343.1"/>
    <property type="molecule type" value="Genomic_DNA"/>
</dbReference>
<sequence>MSALQIMQEVPPGQAAPFVHASEEDHRDRVIISAAIGVSFVLLALVSRVIVRKSIVLRWGLEDSAIVLSSVLHLIQSSLVMIASANGLGASVTSYAPEQTKFLQKTYYASNILYVLALDMSKIASALLIHRLTTRDSHVRRYSSLVVIILPVLTIAFTLSTSLQCNLARPWLFVGQTCPHWFLRWKFHAAIACIAEFAIFIGPLWIVWHLQVPMPVKTDIVTPFALRLLIIVLTGLRMQSFDQQGFATKPTLAEAEYVAWTQWELTFSVLATIFPSTRKSFLNLVTYYNSGHYAQKTASTMPYGPADESIPMKTFTDRGASSGRILQQIGEDEEDDHGSETLIIQRRRSFAVTIDDPGESDLAVLGPRVDP</sequence>
<proteinExistence type="predicted"/>
<protein>
    <recommendedName>
        <fullName evidence="2">Rhodopsin domain-containing protein</fullName>
    </recommendedName>
</protein>
<comment type="caution">
    <text evidence="3">The sequence shown here is derived from an EMBL/GenBank/DDBJ whole genome shotgun (WGS) entry which is preliminary data.</text>
</comment>
<feature type="transmembrane region" description="Helical" evidence="1">
    <location>
        <begin position="187"/>
        <end position="208"/>
    </location>
</feature>
<organism evidence="3 4">
    <name type="scientific">Cladosporium halotolerans</name>
    <dbReference type="NCBI Taxonomy" id="1052096"/>
    <lineage>
        <taxon>Eukaryota</taxon>
        <taxon>Fungi</taxon>
        <taxon>Dikarya</taxon>
        <taxon>Ascomycota</taxon>
        <taxon>Pezizomycotina</taxon>
        <taxon>Dothideomycetes</taxon>
        <taxon>Dothideomycetidae</taxon>
        <taxon>Cladosporiales</taxon>
        <taxon>Cladosporiaceae</taxon>
        <taxon>Cladosporium</taxon>
    </lineage>
</organism>
<dbReference type="PANTHER" id="PTHR39614">
    <property type="entry name" value="INTEGRAL MEMBRANE PROTEIN"/>
    <property type="match status" value="1"/>
</dbReference>
<feature type="domain" description="Rhodopsin" evidence="2">
    <location>
        <begin position="48"/>
        <end position="280"/>
    </location>
</feature>
<dbReference type="RefSeq" id="XP_069226450.1">
    <property type="nucleotide sequence ID" value="XM_069376607.1"/>
</dbReference>
<dbReference type="GeneID" id="96009445"/>
<feature type="transmembrane region" description="Helical" evidence="1">
    <location>
        <begin position="142"/>
        <end position="163"/>
    </location>
</feature>
<feature type="transmembrane region" description="Helical" evidence="1">
    <location>
        <begin position="71"/>
        <end position="92"/>
    </location>
</feature>
<evidence type="ECO:0000256" key="1">
    <source>
        <dbReference type="SAM" id="Phobius"/>
    </source>
</evidence>
<evidence type="ECO:0000313" key="4">
    <source>
        <dbReference type="Proteomes" id="UP000803884"/>
    </source>
</evidence>
<dbReference type="InterPro" id="IPR049326">
    <property type="entry name" value="Rhodopsin_dom_fungi"/>
</dbReference>
<keyword evidence="4" id="KW-1185">Reference proteome</keyword>
<dbReference type="Pfam" id="PF20684">
    <property type="entry name" value="Fung_rhodopsin"/>
    <property type="match status" value="1"/>
</dbReference>
<feature type="transmembrane region" description="Helical" evidence="1">
    <location>
        <begin position="112"/>
        <end position="130"/>
    </location>
</feature>
<gene>
    <name evidence="3" type="ORF">WHR41_08003</name>
</gene>
<accession>A0AB34KDV0</accession>
<keyword evidence="1" id="KW-1133">Transmembrane helix</keyword>
<evidence type="ECO:0000313" key="3">
    <source>
        <dbReference type="EMBL" id="KAL1583343.1"/>
    </source>
</evidence>
<keyword evidence="1" id="KW-0472">Membrane</keyword>
<evidence type="ECO:0000259" key="2">
    <source>
        <dbReference type="Pfam" id="PF20684"/>
    </source>
</evidence>
<reference evidence="3 4" key="1">
    <citation type="journal article" date="2020" name="Microbiol. Resour. Announc.">
        <title>Draft Genome Sequence of a Cladosporium Species Isolated from the Mesophotic Ascidian Didemnum maculosum.</title>
        <authorList>
            <person name="Gioti A."/>
            <person name="Siaperas R."/>
            <person name="Nikolaivits E."/>
            <person name="Le Goff G."/>
            <person name="Ouazzani J."/>
            <person name="Kotoulas G."/>
            <person name="Topakas E."/>
        </authorList>
    </citation>
    <scope>NUCLEOTIDE SEQUENCE [LARGE SCALE GENOMIC DNA]</scope>
    <source>
        <strain evidence="3 4">TM138-S3</strain>
    </source>
</reference>
<feature type="transmembrane region" description="Helical" evidence="1">
    <location>
        <begin position="30"/>
        <end position="51"/>
    </location>
</feature>
<keyword evidence="1" id="KW-0812">Transmembrane</keyword>